<accession>A0ABS8Y8P1</accession>
<name>A0ABS8Y8P1_DATST</name>
<sequence>RLGVSGGPLSRVYFPGVRLGRDSGKGSFPLSVVAHDSKKQSSQCESASSHQDCCWRKVRSRSNKSGEANLTVLEIHVSVDSPSRTFTIFFKESNCHGALSRGGSQESGESVSSPNPIKSSPKDCASSLKEEVQVILEEMDGKDMDVSSLMKLLKSFFELVAIYDQARSTLHDKDMEATRKELSIAVGERLSNSIFKE</sequence>
<evidence type="ECO:0000313" key="3">
    <source>
        <dbReference type="Proteomes" id="UP000823775"/>
    </source>
</evidence>
<reference evidence="2 3" key="1">
    <citation type="journal article" date="2021" name="BMC Genomics">
        <title>Datura genome reveals duplications of psychoactive alkaloid biosynthetic genes and high mutation rate following tissue culture.</title>
        <authorList>
            <person name="Rajewski A."/>
            <person name="Carter-House D."/>
            <person name="Stajich J."/>
            <person name="Litt A."/>
        </authorList>
    </citation>
    <scope>NUCLEOTIDE SEQUENCE [LARGE SCALE GENOMIC DNA]</scope>
    <source>
        <strain evidence="2">AR-01</strain>
    </source>
</reference>
<comment type="caution">
    <text evidence="2">The sequence shown here is derived from an EMBL/GenBank/DDBJ whole genome shotgun (WGS) entry which is preliminary data.</text>
</comment>
<evidence type="ECO:0000313" key="2">
    <source>
        <dbReference type="EMBL" id="MCE5166822.1"/>
    </source>
</evidence>
<feature type="region of interest" description="Disordered" evidence="1">
    <location>
        <begin position="100"/>
        <end position="124"/>
    </location>
</feature>
<evidence type="ECO:0000256" key="1">
    <source>
        <dbReference type="SAM" id="MobiDB-lite"/>
    </source>
</evidence>
<dbReference type="Proteomes" id="UP000823775">
    <property type="component" value="Unassembled WGS sequence"/>
</dbReference>
<proteinExistence type="predicted"/>
<feature type="compositionally biased region" description="Low complexity" evidence="1">
    <location>
        <begin position="101"/>
        <end position="113"/>
    </location>
</feature>
<protein>
    <submittedName>
        <fullName evidence="2">Uncharacterized protein</fullName>
    </submittedName>
</protein>
<dbReference type="EMBL" id="JACEIK010033381">
    <property type="protein sequence ID" value="MCE5166822.1"/>
    <property type="molecule type" value="Genomic_DNA"/>
</dbReference>
<gene>
    <name evidence="2" type="ORF">HAX54_027503</name>
</gene>
<keyword evidence="3" id="KW-1185">Reference proteome</keyword>
<feature type="non-terminal residue" evidence="2">
    <location>
        <position position="1"/>
    </location>
</feature>
<organism evidence="2 3">
    <name type="scientific">Datura stramonium</name>
    <name type="common">Jimsonweed</name>
    <name type="synonym">Common thornapple</name>
    <dbReference type="NCBI Taxonomy" id="4076"/>
    <lineage>
        <taxon>Eukaryota</taxon>
        <taxon>Viridiplantae</taxon>
        <taxon>Streptophyta</taxon>
        <taxon>Embryophyta</taxon>
        <taxon>Tracheophyta</taxon>
        <taxon>Spermatophyta</taxon>
        <taxon>Magnoliopsida</taxon>
        <taxon>eudicotyledons</taxon>
        <taxon>Gunneridae</taxon>
        <taxon>Pentapetalae</taxon>
        <taxon>asterids</taxon>
        <taxon>lamiids</taxon>
        <taxon>Solanales</taxon>
        <taxon>Solanaceae</taxon>
        <taxon>Solanoideae</taxon>
        <taxon>Datureae</taxon>
        <taxon>Datura</taxon>
    </lineage>
</organism>